<feature type="domain" description="GH16" evidence="2">
    <location>
        <begin position="23"/>
        <end position="281"/>
    </location>
</feature>
<comment type="caution">
    <text evidence="3">The sequence shown here is derived from an EMBL/GenBank/DDBJ whole genome shotgun (WGS) entry which is preliminary data.</text>
</comment>
<dbReference type="OrthoDB" id="192832at2759"/>
<proteinExistence type="predicted"/>
<dbReference type="Pfam" id="PF26113">
    <property type="entry name" value="GH16_XgeA"/>
    <property type="match status" value="1"/>
</dbReference>
<evidence type="ECO:0000313" key="4">
    <source>
        <dbReference type="Proteomes" id="UP000053558"/>
    </source>
</evidence>
<dbReference type="PANTHER" id="PTHR10963">
    <property type="entry name" value="GLYCOSYL HYDROLASE-RELATED"/>
    <property type="match status" value="1"/>
</dbReference>
<keyword evidence="4" id="KW-1185">Reference proteome</keyword>
<name>A0A5M3MMY2_CONPW</name>
<dbReference type="InterPro" id="IPR013320">
    <property type="entry name" value="ConA-like_dom_sf"/>
</dbReference>
<reference evidence="4" key="1">
    <citation type="journal article" date="2012" name="Science">
        <title>The Paleozoic origin of enzymatic lignin decomposition reconstructed from 31 fungal genomes.</title>
        <authorList>
            <person name="Floudas D."/>
            <person name="Binder M."/>
            <person name="Riley R."/>
            <person name="Barry K."/>
            <person name="Blanchette R.A."/>
            <person name="Henrissat B."/>
            <person name="Martinez A.T."/>
            <person name="Otillar R."/>
            <person name="Spatafora J.W."/>
            <person name="Yadav J.S."/>
            <person name="Aerts A."/>
            <person name="Benoit I."/>
            <person name="Boyd A."/>
            <person name="Carlson A."/>
            <person name="Copeland A."/>
            <person name="Coutinho P.M."/>
            <person name="de Vries R.P."/>
            <person name="Ferreira P."/>
            <person name="Findley K."/>
            <person name="Foster B."/>
            <person name="Gaskell J."/>
            <person name="Glotzer D."/>
            <person name="Gorecki P."/>
            <person name="Heitman J."/>
            <person name="Hesse C."/>
            <person name="Hori C."/>
            <person name="Igarashi K."/>
            <person name="Jurgens J.A."/>
            <person name="Kallen N."/>
            <person name="Kersten P."/>
            <person name="Kohler A."/>
            <person name="Kuees U."/>
            <person name="Kumar T.K.A."/>
            <person name="Kuo A."/>
            <person name="LaButti K."/>
            <person name="Larrondo L.F."/>
            <person name="Lindquist E."/>
            <person name="Ling A."/>
            <person name="Lombard V."/>
            <person name="Lucas S."/>
            <person name="Lundell T."/>
            <person name="Martin R."/>
            <person name="McLaughlin D.J."/>
            <person name="Morgenstern I."/>
            <person name="Morin E."/>
            <person name="Murat C."/>
            <person name="Nagy L.G."/>
            <person name="Nolan M."/>
            <person name="Ohm R.A."/>
            <person name="Patyshakuliyeva A."/>
            <person name="Rokas A."/>
            <person name="Ruiz-Duenas F.J."/>
            <person name="Sabat G."/>
            <person name="Salamov A."/>
            <person name="Samejima M."/>
            <person name="Schmutz J."/>
            <person name="Slot J.C."/>
            <person name="St John F."/>
            <person name="Stenlid J."/>
            <person name="Sun H."/>
            <person name="Sun S."/>
            <person name="Syed K."/>
            <person name="Tsang A."/>
            <person name="Wiebenga A."/>
            <person name="Young D."/>
            <person name="Pisabarro A."/>
            <person name="Eastwood D.C."/>
            <person name="Martin F."/>
            <person name="Cullen D."/>
            <person name="Grigoriev I.V."/>
            <person name="Hibbett D.S."/>
        </authorList>
    </citation>
    <scope>NUCLEOTIDE SEQUENCE [LARGE SCALE GENOMIC DNA]</scope>
    <source>
        <strain evidence="4">RWD-64-598 SS2</strain>
    </source>
</reference>
<dbReference type="CDD" id="cd02181">
    <property type="entry name" value="GH16_fungal_Lam16A_glucanase"/>
    <property type="match status" value="1"/>
</dbReference>
<dbReference type="Proteomes" id="UP000053558">
    <property type="component" value="Unassembled WGS sequence"/>
</dbReference>
<keyword evidence="1" id="KW-0732">Signal</keyword>
<evidence type="ECO:0000256" key="1">
    <source>
        <dbReference type="SAM" id="SignalP"/>
    </source>
</evidence>
<protein>
    <submittedName>
        <fullName evidence="3">Glycoside hydrolase family 16 protein</fullName>
    </submittedName>
</protein>
<dbReference type="SUPFAM" id="SSF49899">
    <property type="entry name" value="Concanavalin A-like lectins/glucanases"/>
    <property type="match status" value="1"/>
</dbReference>
<dbReference type="PROSITE" id="PS51762">
    <property type="entry name" value="GH16_2"/>
    <property type="match status" value="1"/>
</dbReference>
<evidence type="ECO:0000313" key="3">
    <source>
        <dbReference type="EMBL" id="EIW80134.1"/>
    </source>
</evidence>
<dbReference type="InterPro" id="IPR050546">
    <property type="entry name" value="Glycosyl_Hydrlase_16"/>
</dbReference>
<dbReference type="KEGG" id="cput:CONPUDRAFT_124815"/>
<dbReference type="GO" id="GO:0009251">
    <property type="term" value="P:glucan catabolic process"/>
    <property type="evidence" value="ECO:0007669"/>
    <property type="project" value="TreeGrafter"/>
</dbReference>
<keyword evidence="3" id="KW-0378">Hydrolase</keyword>
<accession>A0A5M3MMY2</accession>
<dbReference type="GO" id="GO:0004553">
    <property type="term" value="F:hydrolase activity, hydrolyzing O-glycosyl compounds"/>
    <property type="evidence" value="ECO:0007669"/>
    <property type="project" value="InterPro"/>
</dbReference>
<dbReference type="Gene3D" id="2.60.120.200">
    <property type="match status" value="1"/>
</dbReference>
<feature type="chain" id="PRO_5024440102" evidence="1">
    <location>
        <begin position="18"/>
        <end position="313"/>
    </location>
</feature>
<evidence type="ECO:0000259" key="2">
    <source>
        <dbReference type="PROSITE" id="PS51762"/>
    </source>
</evidence>
<dbReference type="InterPro" id="IPR000757">
    <property type="entry name" value="Beta-glucanase-like"/>
</dbReference>
<organism evidence="3 4">
    <name type="scientific">Coniophora puteana (strain RWD-64-598)</name>
    <name type="common">Brown rot fungus</name>
    <dbReference type="NCBI Taxonomy" id="741705"/>
    <lineage>
        <taxon>Eukaryota</taxon>
        <taxon>Fungi</taxon>
        <taxon>Dikarya</taxon>
        <taxon>Basidiomycota</taxon>
        <taxon>Agaricomycotina</taxon>
        <taxon>Agaricomycetes</taxon>
        <taxon>Agaricomycetidae</taxon>
        <taxon>Boletales</taxon>
        <taxon>Coniophorineae</taxon>
        <taxon>Coniophoraceae</taxon>
        <taxon>Coniophora</taxon>
    </lineage>
</organism>
<dbReference type="GeneID" id="19199853"/>
<dbReference type="AlphaFoldDB" id="A0A5M3MMY2"/>
<gene>
    <name evidence="3" type="ORF">CONPUDRAFT_124815</name>
</gene>
<dbReference type="EMBL" id="JH711579">
    <property type="protein sequence ID" value="EIW80134.1"/>
    <property type="molecule type" value="Genomic_DNA"/>
</dbReference>
<sequence>MFAPLFLVALNALHVAAYSRTAALYGQNFLNAFTFQSIADPTNGRGNYVDLGQAWNDGLITVNGGSLTLRADSWTKLGASGPGRNTFRLMSNTQYNNHVAVFDIGHMPTGCGTWPAVWEVGQDWPNNGEIDIVEGVNSQEPNQSTLHTSNGCTMPASRKMSGYATGGLDCSVYDTDNTGCGTKYTKANSFGPDFNNAGGGWYAIVKTSTAISMYFWGRNDGSVPNEVRNPGQTVNPASWGTPSAYYPSTQCNFNTHIGSQNIIINLAFCGDWAGAASVYGASGCPSTCTDYVNSNPSAFSEAYFEFNALNIYE</sequence>
<dbReference type="PANTHER" id="PTHR10963:SF24">
    <property type="entry name" value="GLYCOSIDASE C21B10.07-RELATED"/>
    <property type="match status" value="1"/>
</dbReference>
<dbReference type="RefSeq" id="XP_007769158.1">
    <property type="nucleotide sequence ID" value="XM_007770968.1"/>
</dbReference>
<dbReference type="OMA" id="NFNTHIG"/>
<feature type="signal peptide" evidence="1">
    <location>
        <begin position="1"/>
        <end position="17"/>
    </location>
</feature>